<reference evidence="1 2" key="1">
    <citation type="journal article" date="2020" name="Antonie Van Leeuwenhoek">
        <title>Rhodopirellula heiligendammensis sp. nov., Rhodopirellula pilleata sp. nov., and Rhodopirellula solitaria sp. nov. isolated from natural or artificial marine surfaces in Northern Germany and California, USA, and emended description of the genus Rhodopirellula.</title>
        <authorList>
            <person name="Kallscheuer N."/>
            <person name="Wiegand S."/>
            <person name="Jogler M."/>
            <person name="Boedeker C."/>
            <person name="Peeters S.H."/>
            <person name="Rast P."/>
            <person name="Heuer A."/>
            <person name="Jetten M.S.M."/>
            <person name="Rohde M."/>
            <person name="Jogler C."/>
        </authorList>
    </citation>
    <scope>NUCLEOTIDE SEQUENCE [LARGE SCALE GENOMIC DNA]</scope>
    <source>
        <strain evidence="1 2">Poly21</strain>
    </source>
</reference>
<organism evidence="1 2">
    <name type="scientific">Allorhodopirellula heiligendammensis</name>
    <dbReference type="NCBI Taxonomy" id="2714739"/>
    <lineage>
        <taxon>Bacteria</taxon>
        <taxon>Pseudomonadati</taxon>
        <taxon>Planctomycetota</taxon>
        <taxon>Planctomycetia</taxon>
        <taxon>Pirellulales</taxon>
        <taxon>Pirellulaceae</taxon>
        <taxon>Allorhodopirellula</taxon>
    </lineage>
</organism>
<comment type="caution">
    <text evidence="1">The sequence shown here is derived from an EMBL/GenBank/DDBJ whole genome shotgun (WGS) entry which is preliminary data.</text>
</comment>
<protein>
    <submittedName>
        <fullName evidence="1">Uncharacterized protein</fullName>
    </submittedName>
</protein>
<gene>
    <name evidence="1" type="ORF">Poly21_01340</name>
</gene>
<dbReference type="EMBL" id="SJPU01000001">
    <property type="protein sequence ID" value="TWU17981.1"/>
    <property type="molecule type" value="Genomic_DNA"/>
</dbReference>
<accession>A0A5C6C2U6</accession>
<proteinExistence type="predicted"/>
<evidence type="ECO:0000313" key="2">
    <source>
        <dbReference type="Proteomes" id="UP000319908"/>
    </source>
</evidence>
<sequence length="105" mass="11826">MNMSSFELAQCFRCNTWHKQRNCPACRSSKVPRQRVVPTIDLQTLTEWQADRIQICAACPHREGNRCGIITSRGRPGLLLHRLGIPNPAATCPREAPKWSATIEA</sequence>
<evidence type="ECO:0000313" key="1">
    <source>
        <dbReference type="EMBL" id="TWU17981.1"/>
    </source>
</evidence>
<dbReference type="AlphaFoldDB" id="A0A5C6C2U6"/>
<name>A0A5C6C2U6_9BACT</name>
<dbReference type="Proteomes" id="UP000319908">
    <property type="component" value="Unassembled WGS sequence"/>
</dbReference>
<keyword evidence="2" id="KW-1185">Reference proteome</keyword>